<dbReference type="OrthoDB" id="341898at2759"/>
<proteinExistence type="inferred from homology"/>
<evidence type="ECO:0000256" key="1">
    <source>
        <dbReference type="ARBA" id="ARBA00009207"/>
    </source>
</evidence>
<evidence type="ECO:0000313" key="3">
    <source>
        <dbReference type="Proteomes" id="UP000829291"/>
    </source>
</evidence>
<dbReference type="CTD" id="31979"/>
<dbReference type="GeneID" id="107226979"/>
<dbReference type="GO" id="GO:0019888">
    <property type="term" value="F:protein phosphatase regulator activity"/>
    <property type="evidence" value="ECO:0007669"/>
    <property type="project" value="InterPro"/>
</dbReference>
<feature type="compositionally biased region" description="Acidic residues" evidence="2">
    <location>
        <begin position="717"/>
        <end position="729"/>
    </location>
</feature>
<sequence length="729" mass="80494">MENPEEVLQALDEFQKLRPADIPKELEEYLSWVAKTGDPVYQWPLIKALFREKLLRVMTEFYESCPTLELAPCPNVEQFNYDMMKSALLDRLESFSNAPFTVQRICELLTAPRKEYNRVDKFMRAIEKNILVVSTREPGPAARRSENGDGMVNGSTEDNGSRSPYDMDLWARACTLATTVTVQTVETHSTIVNIHHLPTNIIPATELTIVKSSPVSVEAFTPYGADSELCDSEITAKGQDLPSTFTPSTSEIANIANLTSQIQPQDLNSTSGIQNLSNMVPEPSNIVGDVPEAIMNEDTNSQPSLDMENNENEAFESTKTLQTTFQSSDFISHGIKPQKFYSEEAKSVEKTIVQAESIRNDLEPLIELTQKPTEANTDVAKVTPEIVSSGENGEPAIPATVITADSIEMTENIDAATNAETIDKTTEKIKESNDIIQRNISGDDQMQVKERVTSDNDNNVQLKSETESALLDINIEKDSVSCAKISLSEKEAEVTLPPVTPEPIIPCTVETRENVTQNITISKETEITTDSKELNVLAKETEQIMEETLPTTEGSKRTDEFEESTECLAEKEKISDCVLQLQTLTTIKETSDENDTKITKSIVPDPLPIVEEPKEEVSVPDLETKQLIVDVTNEEHNTAVNTASSLGEKEKELIDTLKTEDALKANPDATDAQSGQAFLTEKPSSVVTNSALVQGVAPVESMEVDIAEGNQTFQQDEPMEQEVSDLDKS</sequence>
<feature type="region of interest" description="Disordered" evidence="2">
    <location>
        <begin position="709"/>
        <end position="729"/>
    </location>
</feature>
<accession>A0A6J0C7Y5</accession>
<dbReference type="Proteomes" id="UP000829291">
    <property type="component" value="Chromosome 6"/>
</dbReference>
<keyword evidence="3" id="KW-1185">Reference proteome</keyword>
<evidence type="ECO:0000313" key="4">
    <source>
        <dbReference type="RefSeq" id="XP_015523456.1"/>
    </source>
</evidence>
<name>A0A6J0C7Y5_NEOLC</name>
<gene>
    <name evidence="4" type="primary">LOC107226979</name>
</gene>
<comment type="similarity">
    <text evidence="1">Belongs to the PPP4R2 family.</text>
</comment>
<feature type="region of interest" description="Disordered" evidence="2">
    <location>
        <begin position="137"/>
        <end position="164"/>
    </location>
</feature>
<dbReference type="GO" id="GO:0030289">
    <property type="term" value="C:protein phosphatase 4 complex"/>
    <property type="evidence" value="ECO:0007669"/>
    <property type="project" value="InterPro"/>
</dbReference>
<dbReference type="PANTHER" id="PTHR16487">
    <property type="entry name" value="PPP4R2-RELATED PROTEIN"/>
    <property type="match status" value="1"/>
</dbReference>
<dbReference type="PANTHER" id="PTHR16487:SF0">
    <property type="entry name" value="PROTEIN PHOSPHATASE 4 REGULATORY SUBUNIT 2-RELATED"/>
    <property type="match status" value="1"/>
</dbReference>
<reference evidence="4" key="1">
    <citation type="submission" date="2025-08" db="UniProtKB">
        <authorList>
            <consortium name="RefSeq"/>
        </authorList>
    </citation>
    <scope>IDENTIFICATION</scope>
    <source>
        <tissue evidence="4">Thorax and Abdomen</tissue>
    </source>
</reference>
<dbReference type="Pfam" id="PF09184">
    <property type="entry name" value="PPP4R2"/>
    <property type="match status" value="1"/>
</dbReference>
<dbReference type="InterPro" id="IPR015267">
    <property type="entry name" value="PPP4R2"/>
</dbReference>
<evidence type="ECO:0000256" key="2">
    <source>
        <dbReference type="SAM" id="MobiDB-lite"/>
    </source>
</evidence>
<dbReference type="GO" id="GO:0005634">
    <property type="term" value="C:nucleus"/>
    <property type="evidence" value="ECO:0007669"/>
    <property type="project" value="TreeGrafter"/>
</dbReference>
<feature type="compositionally biased region" description="Polar residues" evidence="2">
    <location>
        <begin position="153"/>
        <end position="162"/>
    </location>
</feature>
<dbReference type="AlphaFoldDB" id="A0A6J0C7Y5"/>
<dbReference type="KEGG" id="nlo:107226979"/>
<dbReference type="InParanoid" id="A0A6J0C7Y5"/>
<organism evidence="4">
    <name type="scientific">Neodiprion lecontei</name>
    <name type="common">Redheaded pine sawfly</name>
    <dbReference type="NCBI Taxonomy" id="441921"/>
    <lineage>
        <taxon>Eukaryota</taxon>
        <taxon>Metazoa</taxon>
        <taxon>Ecdysozoa</taxon>
        <taxon>Arthropoda</taxon>
        <taxon>Hexapoda</taxon>
        <taxon>Insecta</taxon>
        <taxon>Pterygota</taxon>
        <taxon>Neoptera</taxon>
        <taxon>Endopterygota</taxon>
        <taxon>Hymenoptera</taxon>
        <taxon>Tenthredinoidea</taxon>
        <taxon>Diprionidae</taxon>
        <taxon>Diprioninae</taxon>
        <taxon>Neodiprion</taxon>
    </lineage>
</organism>
<dbReference type="RefSeq" id="XP_015523456.1">
    <property type="nucleotide sequence ID" value="XM_015667970.2"/>
</dbReference>
<protein>
    <submittedName>
        <fullName evidence="4">Serine/threonine-protein phosphatase 4 regulatory subunit 2</fullName>
    </submittedName>
</protein>
<dbReference type="GO" id="GO:0005737">
    <property type="term" value="C:cytoplasm"/>
    <property type="evidence" value="ECO:0007669"/>
    <property type="project" value="TreeGrafter"/>
</dbReference>